<feature type="transmembrane region" description="Helical" evidence="12">
    <location>
        <begin position="158"/>
        <end position="181"/>
    </location>
</feature>
<feature type="transmembrane region" description="Helical" evidence="12">
    <location>
        <begin position="6"/>
        <end position="26"/>
    </location>
</feature>
<dbReference type="AlphaFoldDB" id="A0A226ERX5"/>
<dbReference type="EMBL" id="LNIX01000002">
    <property type="protein sequence ID" value="OXA60259.1"/>
    <property type="molecule type" value="Genomic_DNA"/>
</dbReference>
<comment type="subcellular location">
    <subcellularLocation>
        <location evidence="1">Cell membrane</location>
        <topology evidence="1">Multi-pass membrane protein</topology>
    </subcellularLocation>
</comment>
<dbReference type="NCBIfam" id="TIGR00813">
    <property type="entry name" value="sss"/>
    <property type="match status" value="1"/>
</dbReference>
<name>A0A226ERX5_FOLCA</name>
<evidence type="ECO:0000256" key="12">
    <source>
        <dbReference type="SAM" id="Phobius"/>
    </source>
</evidence>
<evidence type="ECO:0000256" key="4">
    <source>
        <dbReference type="ARBA" id="ARBA00022475"/>
    </source>
</evidence>
<evidence type="ECO:0000256" key="6">
    <source>
        <dbReference type="ARBA" id="ARBA00022989"/>
    </source>
</evidence>
<keyword evidence="10" id="KW-0739">Sodium transport</keyword>
<dbReference type="InterPro" id="IPR051163">
    <property type="entry name" value="Sodium:Solute_Symporter_SSF"/>
</dbReference>
<feature type="transmembrane region" description="Helical" evidence="12">
    <location>
        <begin position="335"/>
        <end position="360"/>
    </location>
</feature>
<sequence length="588" mass="64148">MDTLGTWDYVVFGIFLLVSIAIGIFYRFSGGRQQTVQEYMLADRKMSAIPVSMSLMTSFISAVTILGTTSENYLYGTQYLLLNFSYVIGTPIVNFVFLPVFFNSGDKISVYQYLDSRFGPYARLAAALAFSLQMTLYMGVVLYAPSLAISAVTGMDKVVAILSIGTACTIYSTIGGIKAVLITDLIQGTLMFLAIFAVIIKGLVDIGSVGHILSVVEESGHIEFFNFDLDPTTRHTVWGTLIGGLFTFLSLHAVNQAQIQRMRTLENISSARWSLFASSIFVVILSFSLGFMGLLMYVNYQKCDPLISKRICKSDQLVPFFVLESFKNFPGLTGFFIAGLMSGSLSTISTAINSLSAVCWEDFVKPALDIKGVHVKSSTIPFVTKMIAFTFGLSSIGVAFIAEQFTSVLTASMTIFGIIGGPILGMFTLGMMMPFVSQRAAVSSFLVALGFGLWIGFGGPRPSPVRIPPSPDQCPIWSNSSCPMTSGGPPRDDYFYLYKVSYLWYSLITFTITIILGAIISLWYPQETKVSEALLSPALRRIINASEARAVVKEENTKSNGKGEVEMTYVVQSENADSSNDNASGDSL</sequence>
<keyword evidence="7" id="KW-0915">Sodium</keyword>
<evidence type="ECO:0000256" key="7">
    <source>
        <dbReference type="ARBA" id="ARBA00023053"/>
    </source>
</evidence>
<comment type="similarity">
    <text evidence="2 11">Belongs to the sodium:solute symporter (SSF) (TC 2.A.21) family.</text>
</comment>
<evidence type="ECO:0000256" key="10">
    <source>
        <dbReference type="ARBA" id="ARBA00023201"/>
    </source>
</evidence>
<dbReference type="Gene3D" id="1.20.1730.10">
    <property type="entry name" value="Sodium/glucose cotransporter"/>
    <property type="match status" value="1"/>
</dbReference>
<proteinExistence type="inferred from homology"/>
<evidence type="ECO:0000313" key="13">
    <source>
        <dbReference type="EMBL" id="OXA60259.1"/>
    </source>
</evidence>
<evidence type="ECO:0000256" key="11">
    <source>
        <dbReference type="RuleBase" id="RU362091"/>
    </source>
</evidence>
<gene>
    <name evidence="13" type="ORF">Fcan01_06176</name>
</gene>
<evidence type="ECO:0000256" key="9">
    <source>
        <dbReference type="ARBA" id="ARBA00023136"/>
    </source>
</evidence>
<keyword evidence="9 12" id="KW-0472">Membrane</keyword>
<evidence type="ECO:0000256" key="1">
    <source>
        <dbReference type="ARBA" id="ARBA00004651"/>
    </source>
</evidence>
<protein>
    <submittedName>
        <fullName evidence="13">Putative sodium-dependent multivitamin transporter</fullName>
    </submittedName>
</protein>
<dbReference type="PANTHER" id="PTHR42985">
    <property type="entry name" value="SODIUM-COUPLED MONOCARBOXYLATE TRANSPORTER"/>
    <property type="match status" value="1"/>
</dbReference>
<reference evidence="13 14" key="1">
    <citation type="submission" date="2015-12" db="EMBL/GenBank/DDBJ databases">
        <title>The genome of Folsomia candida.</title>
        <authorList>
            <person name="Faddeeva A."/>
            <person name="Derks M.F."/>
            <person name="Anvar Y."/>
            <person name="Smit S."/>
            <person name="Van Straalen N."/>
            <person name="Roelofs D."/>
        </authorList>
    </citation>
    <scope>NUCLEOTIDE SEQUENCE [LARGE SCALE GENOMIC DNA]</scope>
    <source>
        <strain evidence="13 14">VU population</strain>
        <tissue evidence="13">Whole body</tissue>
    </source>
</reference>
<keyword evidence="14" id="KW-1185">Reference proteome</keyword>
<dbReference type="OMA" id="GRWSADT"/>
<organism evidence="13 14">
    <name type="scientific">Folsomia candida</name>
    <name type="common">Springtail</name>
    <dbReference type="NCBI Taxonomy" id="158441"/>
    <lineage>
        <taxon>Eukaryota</taxon>
        <taxon>Metazoa</taxon>
        <taxon>Ecdysozoa</taxon>
        <taxon>Arthropoda</taxon>
        <taxon>Hexapoda</taxon>
        <taxon>Collembola</taxon>
        <taxon>Entomobryomorpha</taxon>
        <taxon>Isotomoidea</taxon>
        <taxon>Isotomidae</taxon>
        <taxon>Proisotominae</taxon>
        <taxon>Folsomia</taxon>
    </lineage>
</organism>
<evidence type="ECO:0000256" key="8">
    <source>
        <dbReference type="ARBA" id="ARBA00023065"/>
    </source>
</evidence>
<dbReference type="InterPro" id="IPR038377">
    <property type="entry name" value="Na/Glc_symporter_sf"/>
</dbReference>
<dbReference type="PROSITE" id="PS50283">
    <property type="entry name" value="NA_SOLUT_SYMP_3"/>
    <property type="match status" value="1"/>
</dbReference>
<dbReference type="CDD" id="cd11492">
    <property type="entry name" value="SLC5sbd_NIS-SMVT"/>
    <property type="match status" value="1"/>
</dbReference>
<dbReference type="GO" id="GO:0015293">
    <property type="term" value="F:symporter activity"/>
    <property type="evidence" value="ECO:0007669"/>
    <property type="project" value="TreeGrafter"/>
</dbReference>
<dbReference type="OrthoDB" id="6132759at2759"/>
<keyword evidence="4" id="KW-1003">Cell membrane</keyword>
<evidence type="ECO:0000256" key="5">
    <source>
        <dbReference type="ARBA" id="ARBA00022692"/>
    </source>
</evidence>
<feature type="transmembrane region" description="Helical" evidence="12">
    <location>
        <begin position="193"/>
        <end position="216"/>
    </location>
</feature>
<accession>A0A226ERX5</accession>
<dbReference type="GO" id="GO:0005886">
    <property type="term" value="C:plasma membrane"/>
    <property type="evidence" value="ECO:0007669"/>
    <property type="project" value="UniProtKB-SubCell"/>
</dbReference>
<feature type="transmembrane region" description="Helical" evidence="12">
    <location>
        <begin position="441"/>
        <end position="459"/>
    </location>
</feature>
<feature type="transmembrane region" description="Helical" evidence="12">
    <location>
        <begin position="275"/>
        <end position="298"/>
    </location>
</feature>
<feature type="transmembrane region" description="Helical" evidence="12">
    <location>
        <begin position="47"/>
        <end position="67"/>
    </location>
</feature>
<dbReference type="Pfam" id="PF00474">
    <property type="entry name" value="SSF"/>
    <property type="match status" value="1"/>
</dbReference>
<feature type="transmembrane region" description="Helical" evidence="12">
    <location>
        <begin position="236"/>
        <end position="254"/>
    </location>
</feature>
<feature type="transmembrane region" description="Helical" evidence="12">
    <location>
        <begin position="408"/>
        <end position="429"/>
    </location>
</feature>
<keyword evidence="3" id="KW-0813">Transport</keyword>
<comment type="caution">
    <text evidence="13">The sequence shown here is derived from an EMBL/GenBank/DDBJ whole genome shotgun (WGS) entry which is preliminary data.</text>
</comment>
<evidence type="ECO:0000256" key="3">
    <source>
        <dbReference type="ARBA" id="ARBA00022448"/>
    </source>
</evidence>
<dbReference type="PANTHER" id="PTHR42985:SF40">
    <property type="entry name" value="LD47995P-RELATED"/>
    <property type="match status" value="1"/>
</dbReference>
<keyword evidence="8" id="KW-0406">Ion transport</keyword>
<feature type="transmembrane region" description="Helical" evidence="12">
    <location>
        <begin position="502"/>
        <end position="524"/>
    </location>
</feature>
<feature type="transmembrane region" description="Helical" evidence="12">
    <location>
        <begin position="380"/>
        <end position="402"/>
    </location>
</feature>
<dbReference type="GO" id="GO:0006814">
    <property type="term" value="P:sodium ion transport"/>
    <property type="evidence" value="ECO:0007669"/>
    <property type="project" value="UniProtKB-KW"/>
</dbReference>
<keyword evidence="5 12" id="KW-0812">Transmembrane</keyword>
<dbReference type="Proteomes" id="UP000198287">
    <property type="component" value="Unassembled WGS sequence"/>
</dbReference>
<evidence type="ECO:0000313" key="14">
    <source>
        <dbReference type="Proteomes" id="UP000198287"/>
    </source>
</evidence>
<feature type="transmembrane region" description="Helical" evidence="12">
    <location>
        <begin position="124"/>
        <end position="146"/>
    </location>
</feature>
<feature type="transmembrane region" description="Helical" evidence="12">
    <location>
        <begin position="79"/>
        <end position="103"/>
    </location>
</feature>
<evidence type="ECO:0000256" key="2">
    <source>
        <dbReference type="ARBA" id="ARBA00006434"/>
    </source>
</evidence>
<keyword evidence="6 12" id="KW-1133">Transmembrane helix</keyword>
<dbReference type="InterPro" id="IPR001734">
    <property type="entry name" value="Na/solute_symporter"/>
</dbReference>